<evidence type="ECO:0000313" key="2">
    <source>
        <dbReference type="Proteomes" id="UP000554766"/>
    </source>
</evidence>
<sequence length="62" mass="6688">MAKRREKGHYAAVHVSVHRAALVNYDVSESDHGSILVELLLDAATCVVPVADSETTEALPPF</sequence>
<name>A0A7L4PC33_9CREN</name>
<dbReference type="AlphaFoldDB" id="A0A7L4PC33"/>
<dbReference type="Proteomes" id="UP000554766">
    <property type="component" value="Unassembled WGS sequence"/>
</dbReference>
<dbReference type="RefSeq" id="WP_128622248.1">
    <property type="nucleotide sequence ID" value="NZ_JAAVJF010000002.1"/>
</dbReference>
<keyword evidence="2" id="KW-1185">Reference proteome</keyword>
<accession>A0A7L4PC33</accession>
<gene>
    <name evidence="1" type="ORF">HC235_05575</name>
</gene>
<dbReference type="EMBL" id="JAAVJF010000002">
    <property type="protein sequence ID" value="NYR15426.1"/>
    <property type="molecule type" value="Genomic_DNA"/>
</dbReference>
<proteinExistence type="predicted"/>
<reference evidence="1 2" key="1">
    <citation type="journal article" date="2020" name="Nat. Commun.">
        <title>The structures of two archaeal type IV pili illuminate evolutionary relationships.</title>
        <authorList>
            <person name="Wang F."/>
            <person name="Baquero D.P."/>
            <person name="Su Z."/>
            <person name="Beltran L.C."/>
            <person name="Prangishvili D."/>
            <person name="Krupovic M."/>
            <person name="Egelman E.H."/>
        </authorList>
    </citation>
    <scope>NUCLEOTIDE SEQUENCE [LARGE SCALE GENOMIC DNA]</scope>
    <source>
        <strain evidence="1 2">2GA</strain>
    </source>
</reference>
<evidence type="ECO:0000313" key="1">
    <source>
        <dbReference type="EMBL" id="NYR15426.1"/>
    </source>
</evidence>
<organism evidence="1 2">
    <name type="scientific">Pyrobaculum arsenaticum</name>
    <dbReference type="NCBI Taxonomy" id="121277"/>
    <lineage>
        <taxon>Archaea</taxon>
        <taxon>Thermoproteota</taxon>
        <taxon>Thermoprotei</taxon>
        <taxon>Thermoproteales</taxon>
        <taxon>Thermoproteaceae</taxon>
        <taxon>Pyrobaculum</taxon>
    </lineage>
</organism>
<dbReference type="GeneID" id="44139587"/>
<protein>
    <submittedName>
        <fullName evidence="1">Uncharacterized protein</fullName>
    </submittedName>
</protein>
<comment type="caution">
    <text evidence="1">The sequence shown here is derived from an EMBL/GenBank/DDBJ whole genome shotgun (WGS) entry which is preliminary data.</text>
</comment>